<sequence length="180" mass="20971">MHQFHQQHRSTNRWTKNHPLEQVIGDPSKLVMTRKRLQTDAEICMYALTVSTIEPKNIKEVMLDHSWIKSMQDELNQFKCLDVWELVECPVGRNIITVKWIWKNKTDAENMMMCRCIGVIYDYQVHQSPRGIFICQSQYTMDILKKYGMEKCDTVSTPMATTKLDADLQGTPCLVISTPD</sequence>
<comment type="caution">
    <text evidence="1">The sequence shown here is derived from an EMBL/GenBank/DDBJ whole genome shotgun (WGS) entry which is preliminary data.</text>
</comment>
<evidence type="ECO:0000313" key="1">
    <source>
        <dbReference type="EMBL" id="GJU08018.1"/>
    </source>
</evidence>
<protein>
    <recommendedName>
        <fullName evidence="3">Gag-Pol polyprotein</fullName>
    </recommendedName>
</protein>
<reference evidence="1" key="2">
    <citation type="submission" date="2022-01" db="EMBL/GenBank/DDBJ databases">
        <authorList>
            <person name="Yamashiro T."/>
            <person name="Shiraishi A."/>
            <person name="Satake H."/>
            <person name="Nakayama K."/>
        </authorList>
    </citation>
    <scope>NUCLEOTIDE SEQUENCE</scope>
</reference>
<name>A0ABQ5J680_9ASTR</name>
<evidence type="ECO:0000313" key="2">
    <source>
        <dbReference type="Proteomes" id="UP001151760"/>
    </source>
</evidence>
<dbReference type="EMBL" id="BQNB010021593">
    <property type="protein sequence ID" value="GJU08018.1"/>
    <property type="molecule type" value="Genomic_DNA"/>
</dbReference>
<organism evidence="1 2">
    <name type="scientific">Tanacetum coccineum</name>
    <dbReference type="NCBI Taxonomy" id="301880"/>
    <lineage>
        <taxon>Eukaryota</taxon>
        <taxon>Viridiplantae</taxon>
        <taxon>Streptophyta</taxon>
        <taxon>Embryophyta</taxon>
        <taxon>Tracheophyta</taxon>
        <taxon>Spermatophyta</taxon>
        <taxon>Magnoliopsida</taxon>
        <taxon>eudicotyledons</taxon>
        <taxon>Gunneridae</taxon>
        <taxon>Pentapetalae</taxon>
        <taxon>asterids</taxon>
        <taxon>campanulids</taxon>
        <taxon>Asterales</taxon>
        <taxon>Asteraceae</taxon>
        <taxon>Asteroideae</taxon>
        <taxon>Anthemideae</taxon>
        <taxon>Anthemidinae</taxon>
        <taxon>Tanacetum</taxon>
    </lineage>
</organism>
<gene>
    <name evidence="1" type="ORF">Tco_1124448</name>
</gene>
<accession>A0ABQ5J680</accession>
<proteinExistence type="predicted"/>
<reference evidence="1" key="1">
    <citation type="journal article" date="2022" name="Int. J. Mol. Sci.">
        <title>Draft Genome of Tanacetum Coccineum: Genomic Comparison of Closely Related Tanacetum-Family Plants.</title>
        <authorList>
            <person name="Yamashiro T."/>
            <person name="Shiraishi A."/>
            <person name="Nakayama K."/>
            <person name="Satake H."/>
        </authorList>
    </citation>
    <scope>NUCLEOTIDE SEQUENCE</scope>
</reference>
<dbReference type="Proteomes" id="UP001151760">
    <property type="component" value="Unassembled WGS sequence"/>
</dbReference>
<evidence type="ECO:0008006" key="3">
    <source>
        <dbReference type="Google" id="ProtNLM"/>
    </source>
</evidence>
<keyword evidence="2" id="KW-1185">Reference proteome</keyword>